<dbReference type="GO" id="GO:0004144">
    <property type="term" value="F:diacylglycerol O-acyltransferase activity"/>
    <property type="evidence" value="ECO:0007669"/>
    <property type="project" value="TreeGrafter"/>
</dbReference>
<dbReference type="CDD" id="cd07987">
    <property type="entry name" value="LPLAT_MGAT-like"/>
    <property type="match status" value="1"/>
</dbReference>
<keyword evidence="4 11" id="KW-0808">Transferase</keyword>
<proteinExistence type="inferred from homology"/>
<evidence type="ECO:0000313" key="12">
    <source>
        <dbReference type="EMBL" id="CAI5453426.1"/>
    </source>
</evidence>
<comment type="similarity">
    <text evidence="2 11">Belongs to the diacylglycerol acyltransferase family.</text>
</comment>
<keyword evidence="9 11" id="KW-0472">Membrane</keyword>
<evidence type="ECO:0000256" key="1">
    <source>
        <dbReference type="ARBA" id="ARBA00004477"/>
    </source>
</evidence>
<accession>A0A9P1IYI6</accession>
<gene>
    <name evidence="12" type="ORF">CAMP_LOCUS16063</name>
</gene>
<keyword evidence="7 11" id="KW-1133">Transmembrane helix</keyword>
<dbReference type="EMBL" id="CANHGI010000005">
    <property type="protein sequence ID" value="CAI5453426.1"/>
    <property type="molecule type" value="Genomic_DNA"/>
</dbReference>
<sequence>MKFRLKSRKPIETKWLAKNSRFKSYLEVLSVMFFIFIWVVLPIMCLWVPFYLLKTKWWFLVPSYAVWFIYDLRTPRRGSRPWKWLREHQLWRHFADYFPLKLIKTAELSPERNYIIGSHPHGMFSIGGFTSMATTATGFHKKYPGMTPHIMTLNGQFYFPLRREFGMLLGGVEVSKESLEYLLTRKEKGKVCTIVVGGAMEALEAKPDTYICVLKNRKGFCKYAIMYGADLVPMYNFGENDLYEQYDNRKGTVIREVQEKICKVWGLCPPFLRGRSILNQYMIGLLPFRKPITSVIGKPIRVTQCDSPTQEQIDELHAKYCESLYKLFEDHKHRHNIASDVHLEFQ</sequence>
<evidence type="ECO:0000256" key="5">
    <source>
        <dbReference type="ARBA" id="ARBA00022692"/>
    </source>
</evidence>
<evidence type="ECO:0000256" key="11">
    <source>
        <dbReference type="RuleBase" id="RU367023"/>
    </source>
</evidence>
<keyword evidence="13" id="KW-1185">Reference proteome</keyword>
<keyword evidence="5 11" id="KW-0812">Transmembrane</keyword>
<dbReference type="GO" id="GO:0019432">
    <property type="term" value="P:triglyceride biosynthetic process"/>
    <property type="evidence" value="ECO:0007669"/>
    <property type="project" value="TreeGrafter"/>
</dbReference>
<dbReference type="OrthoDB" id="264532at2759"/>
<comment type="subcellular location">
    <subcellularLocation>
        <location evidence="1 11">Endoplasmic reticulum membrane</location>
        <topology evidence="1 11">Multi-pass membrane protein</topology>
    </subcellularLocation>
</comment>
<evidence type="ECO:0000256" key="4">
    <source>
        <dbReference type="ARBA" id="ARBA00022679"/>
    </source>
</evidence>
<evidence type="ECO:0000256" key="10">
    <source>
        <dbReference type="ARBA" id="ARBA00023315"/>
    </source>
</evidence>
<keyword evidence="10" id="KW-0012">Acyltransferase</keyword>
<evidence type="ECO:0000313" key="13">
    <source>
        <dbReference type="Proteomes" id="UP001152747"/>
    </source>
</evidence>
<evidence type="ECO:0000256" key="9">
    <source>
        <dbReference type="ARBA" id="ARBA00023136"/>
    </source>
</evidence>
<dbReference type="Pfam" id="PF03982">
    <property type="entry name" value="DAGAT"/>
    <property type="match status" value="1"/>
</dbReference>
<dbReference type="InterPro" id="IPR007130">
    <property type="entry name" value="DAGAT"/>
</dbReference>
<evidence type="ECO:0000256" key="2">
    <source>
        <dbReference type="ARBA" id="ARBA00005420"/>
    </source>
</evidence>
<evidence type="ECO:0000256" key="3">
    <source>
        <dbReference type="ARBA" id="ARBA00022516"/>
    </source>
</evidence>
<dbReference type="PANTHER" id="PTHR12317:SF71">
    <property type="entry name" value="ACYLTRANSFERASE"/>
    <property type="match status" value="1"/>
</dbReference>
<comment type="caution">
    <text evidence="11">Lacks conserved residue(s) required for the propagation of feature annotation.</text>
</comment>
<keyword evidence="3" id="KW-0444">Lipid biosynthesis</keyword>
<organism evidence="12 13">
    <name type="scientific">Caenorhabditis angaria</name>
    <dbReference type="NCBI Taxonomy" id="860376"/>
    <lineage>
        <taxon>Eukaryota</taxon>
        <taxon>Metazoa</taxon>
        <taxon>Ecdysozoa</taxon>
        <taxon>Nematoda</taxon>
        <taxon>Chromadorea</taxon>
        <taxon>Rhabditida</taxon>
        <taxon>Rhabditina</taxon>
        <taxon>Rhabditomorpha</taxon>
        <taxon>Rhabditoidea</taxon>
        <taxon>Rhabditidae</taxon>
        <taxon>Peloderinae</taxon>
        <taxon>Caenorhabditis</taxon>
    </lineage>
</organism>
<dbReference type="Proteomes" id="UP001152747">
    <property type="component" value="Unassembled WGS sequence"/>
</dbReference>
<keyword evidence="6 11" id="KW-0256">Endoplasmic reticulum</keyword>
<dbReference type="EC" id="2.3.1.-" evidence="11"/>
<dbReference type="AlphaFoldDB" id="A0A9P1IYI6"/>
<evidence type="ECO:0000256" key="6">
    <source>
        <dbReference type="ARBA" id="ARBA00022824"/>
    </source>
</evidence>
<name>A0A9P1IYI6_9PELO</name>
<protein>
    <recommendedName>
        <fullName evidence="11">Acyltransferase</fullName>
        <ecNumber evidence="11">2.3.1.-</ecNumber>
    </recommendedName>
</protein>
<evidence type="ECO:0000256" key="7">
    <source>
        <dbReference type="ARBA" id="ARBA00022989"/>
    </source>
</evidence>
<dbReference type="PANTHER" id="PTHR12317">
    <property type="entry name" value="DIACYLGLYCEROL O-ACYLTRANSFERASE"/>
    <property type="match status" value="1"/>
</dbReference>
<keyword evidence="8" id="KW-0443">Lipid metabolism</keyword>
<dbReference type="GO" id="GO:0005789">
    <property type="term" value="C:endoplasmic reticulum membrane"/>
    <property type="evidence" value="ECO:0007669"/>
    <property type="project" value="UniProtKB-SubCell"/>
</dbReference>
<reference evidence="12" key="1">
    <citation type="submission" date="2022-11" db="EMBL/GenBank/DDBJ databases">
        <authorList>
            <person name="Kikuchi T."/>
        </authorList>
    </citation>
    <scope>NUCLEOTIDE SEQUENCE</scope>
    <source>
        <strain evidence="12">PS1010</strain>
    </source>
</reference>
<comment type="caution">
    <text evidence="12">The sequence shown here is derived from an EMBL/GenBank/DDBJ whole genome shotgun (WGS) entry which is preliminary data.</text>
</comment>
<feature type="transmembrane region" description="Helical" evidence="11">
    <location>
        <begin position="28"/>
        <end position="51"/>
    </location>
</feature>
<evidence type="ECO:0000256" key="8">
    <source>
        <dbReference type="ARBA" id="ARBA00023098"/>
    </source>
</evidence>